<evidence type="ECO:0000313" key="3">
    <source>
        <dbReference type="Proteomes" id="UP000179807"/>
    </source>
</evidence>
<comment type="similarity">
    <text evidence="1">Belongs to the actin family.</text>
</comment>
<proteinExistence type="inferred from homology"/>
<dbReference type="InterPro" id="IPR043129">
    <property type="entry name" value="ATPase_NBD"/>
</dbReference>
<dbReference type="GeneID" id="94835217"/>
<dbReference type="EMBL" id="MLAK01000585">
    <property type="protein sequence ID" value="OHT11550.1"/>
    <property type="molecule type" value="Genomic_DNA"/>
</dbReference>
<comment type="caution">
    <text evidence="2">The sequence shown here is derived from an EMBL/GenBank/DDBJ whole genome shotgun (WGS) entry which is preliminary data.</text>
</comment>
<evidence type="ECO:0000313" key="2">
    <source>
        <dbReference type="EMBL" id="OHT11550.1"/>
    </source>
</evidence>
<dbReference type="RefSeq" id="XP_068364686.1">
    <property type="nucleotide sequence ID" value="XM_068500513.1"/>
</dbReference>
<dbReference type="InterPro" id="IPR004000">
    <property type="entry name" value="Actin"/>
</dbReference>
<gene>
    <name evidence="2" type="primary">ACT1</name>
    <name evidence="2" type="ORF">TRFO_19007</name>
</gene>
<dbReference type="SUPFAM" id="SSF53067">
    <property type="entry name" value="Actin-like ATPase domain"/>
    <property type="match status" value="2"/>
</dbReference>
<organism evidence="2 3">
    <name type="scientific">Tritrichomonas foetus</name>
    <dbReference type="NCBI Taxonomy" id="1144522"/>
    <lineage>
        <taxon>Eukaryota</taxon>
        <taxon>Metamonada</taxon>
        <taxon>Parabasalia</taxon>
        <taxon>Tritrichomonadida</taxon>
        <taxon>Tritrichomonadidae</taxon>
        <taxon>Tritrichomonas</taxon>
    </lineage>
</organism>
<reference evidence="2" key="1">
    <citation type="submission" date="2016-10" db="EMBL/GenBank/DDBJ databases">
        <authorList>
            <person name="Benchimol M."/>
            <person name="Almeida L.G."/>
            <person name="Vasconcelos A.T."/>
            <person name="Perreira-Neves A."/>
            <person name="Rosa I.A."/>
            <person name="Tasca T."/>
            <person name="Bogo M.R."/>
            <person name="de Souza W."/>
        </authorList>
    </citation>
    <scope>NUCLEOTIDE SEQUENCE [LARGE SCALE GENOMIC DNA]</scope>
    <source>
        <strain evidence="2">K</strain>
    </source>
</reference>
<dbReference type="PRINTS" id="PR00190">
    <property type="entry name" value="ACTIN"/>
</dbReference>
<protein>
    <submittedName>
        <fullName evidence="2">Actin</fullName>
    </submittedName>
</protein>
<accession>A0A1J4KPB7</accession>
<dbReference type="OrthoDB" id="6220758at2759"/>
<dbReference type="AlphaFoldDB" id="A0A1J4KPB7"/>
<evidence type="ECO:0000256" key="1">
    <source>
        <dbReference type="RuleBase" id="RU000487"/>
    </source>
</evidence>
<dbReference type="SMART" id="SM00268">
    <property type="entry name" value="ACTIN"/>
    <property type="match status" value="1"/>
</dbReference>
<dbReference type="VEuPathDB" id="TrichDB:TRFO_19007"/>
<keyword evidence="3" id="KW-1185">Reference proteome</keyword>
<dbReference type="Proteomes" id="UP000179807">
    <property type="component" value="Unassembled WGS sequence"/>
</dbReference>
<dbReference type="Pfam" id="PF00022">
    <property type="entry name" value="Actin"/>
    <property type="match status" value="1"/>
</dbReference>
<dbReference type="Gene3D" id="3.90.640.10">
    <property type="entry name" value="Actin, Chain A, domain 4"/>
    <property type="match status" value="1"/>
</dbReference>
<dbReference type="PANTHER" id="PTHR11937">
    <property type="entry name" value="ACTIN"/>
    <property type="match status" value="1"/>
</dbReference>
<name>A0A1J4KPB7_9EUKA</name>
<sequence>MRAKSNVIVIDLGACSCKAGFAGEDTPRSNFPTLVAKVKNYDPVLDDAGHDFVVGNMQNANVDIPSILCPFKNGLVSAKEDIEKLFTHIFENELHVDSEKRPIVLSEPLENTKETRSCFAEVLFETFHIPSIFMGSSPSLALYSSCETAGVVLDVGDSFAQVSSIYEWTQMPQTLIRTNLAGMTVSKYFQKCLKDTSYQFTSSNGTTFAKQLKEKLGFVSLDYQKTSQMEDDKKIEYQLGPDSNIKVGKERFMCPECLFQPSLVGMDCDSVATMVYESVMRSDIGLRDDLLKNIVISSGTTLMKGFEERLKKELTSLFEGRSFNLVASPKRLNSVWVGGSIVGSLALFSQMVVTREEFGEVGATALMRRFY</sequence>
<dbReference type="Gene3D" id="3.30.420.40">
    <property type="match status" value="2"/>
</dbReference>
<dbReference type="FunFam" id="3.30.420.40:FF:000050">
    <property type="entry name" value="Actin, alpha skeletal muscle"/>
    <property type="match status" value="1"/>
</dbReference>